<name>A0AA41FK18_9FIRM</name>
<evidence type="ECO:0000313" key="1">
    <source>
        <dbReference type="EMBL" id="MBT9813029.1"/>
    </source>
</evidence>
<dbReference type="Proteomes" id="UP000708338">
    <property type="component" value="Unassembled WGS sequence"/>
</dbReference>
<evidence type="ECO:0000313" key="2">
    <source>
        <dbReference type="Proteomes" id="UP000708338"/>
    </source>
</evidence>
<dbReference type="RefSeq" id="WP_007870267.1">
    <property type="nucleotide sequence ID" value="NZ_CABJDD010000007.1"/>
</dbReference>
<comment type="caution">
    <text evidence="1">The sequence shown here is derived from an EMBL/GenBank/DDBJ whole genome shotgun (WGS) entry which is preliminary data.</text>
</comment>
<accession>A0AA41FK18</accession>
<sequence length="251" mass="27691">MNDNYSTYRIWAPDNALWTQWAKPVLFSQAMHGSPQELTIPGVKWAPYSDGRTALFVDLPGKRSVLEGLALARMGYRPVPLYNGVYGAGEGTMAVDVTPVAKALYQGADYLRGLRIREDAPPVFLLDAARMKGPARQPGRYDNRWCVFPQDAPSADFLASHGIGSIYVRANKIQNDLAHILLRYQKSGIRIYQVGDNNMPKELTVVRPSHFESFLYRFLATLGLTRNAAGGFGGTVPEPTQTSGGRHYGIG</sequence>
<reference evidence="1" key="1">
    <citation type="journal article" date="2021" name="Gut Microbes">
        <title>A synthetic consortium of 100 gut commensals modulates the composition and function in a colon model of the microbiome of elderly subjects.</title>
        <authorList>
            <person name="Perez M."/>
            <person name="Ntemiri A."/>
            <person name="Tan H."/>
            <person name="Harris H.M.B."/>
            <person name="Roager H.M."/>
            <person name="Ribiere C."/>
            <person name="O'Toole P.W."/>
        </authorList>
    </citation>
    <scope>NUCLEOTIDE SEQUENCE</scope>
    <source>
        <strain evidence="1">MCC335</strain>
    </source>
</reference>
<protein>
    <submittedName>
        <fullName evidence="1">Uncharacterized protein</fullName>
    </submittedName>
</protein>
<gene>
    <name evidence="1" type="ORF">GPL26_25985</name>
</gene>
<organism evidence="1 2">
    <name type="scientific">Enterocloster citroniae</name>
    <dbReference type="NCBI Taxonomy" id="358743"/>
    <lineage>
        <taxon>Bacteria</taxon>
        <taxon>Bacillati</taxon>
        <taxon>Bacillota</taxon>
        <taxon>Clostridia</taxon>
        <taxon>Lachnospirales</taxon>
        <taxon>Lachnospiraceae</taxon>
        <taxon>Enterocloster</taxon>
    </lineage>
</organism>
<proteinExistence type="predicted"/>
<dbReference type="AlphaFoldDB" id="A0AA41FK18"/>
<dbReference type="EMBL" id="WQPS01000117">
    <property type="protein sequence ID" value="MBT9813029.1"/>
    <property type="molecule type" value="Genomic_DNA"/>
</dbReference>